<accession>A0A1W1UYY9</accession>
<evidence type="ECO:0000313" key="1">
    <source>
        <dbReference type="EMBL" id="SMB86333.1"/>
    </source>
</evidence>
<gene>
    <name evidence="1" type="ORF">SAMN00790413_03773</name>
</gene>
<dbReference type="Pfam" id="PF10604">
    <property type="entry name" value="Polyketide_cyc2"/>
    <property type="match status" value="1"/>
</dbReference>
<dbReference type="CDD" id="cd07822">
    <property type="entry name" value="SRPBCC_4"/>
    <property type="match status" value="1"/>
</dbReference>
<dbReference type="InterPro" id="IPR023393">
    <property type="entry name" value="START-like_dom_sf"/>
</dbReference>
<dbReference type="EMBL" id="FWWU01000008">
    <property type="protein sequence ID" value="SMB86333.1"/>
    <property type="molecule type" value="Genomic_DNA"/>
</dbReference>
<sequence length="168" mass="18843">MGMHGSSEGLRSPRYTALMSRAARAEITVQAPLERVFELLVDFGAYGRWNPFVVDVTGASRAAEGVQMRFRLLWREGRYIHSDERVTRVQPPADGAALVAWRYESALARWGLLRSERVQTLRRLPNGHTAYTTEEVFHGPAAAFVPVHWVQAGFEAQARAMKDDLSSS</sequence>
<name>A0A1W1UYY9_9DEIO</name>
<proteinExistence type="predicted"/>
<dbReference type="InterPro" id="IPR019587">
    <property type="entry name" value="Polyketide_cyclase/dehydratase"/>
</dbReference>
<reference evidence="1 2" key="1">
    <citation type="submission" date="2017-04" db="EMBL/GenBank/DDBJ databases">
        <authorList>
            <person name="Afonso C.L."/>
            <person name="Miller P.J."/>
            <person name="Scott M.A."/>
            <person name="Spackman E."/>
            <person name="Goraichik I."/>
            <person name="Dimitrov K.M."/>
            <person name="Suarez D.L."/>
            <person name="Swayne D.E."/>
        </authorList>
    </citation>
    <scope>NUCLEOTIDE SEQUENCE [LARGE SCALE GENOMIC DNA]</scope>
    <source>
        <strain evidence="1 2">KR-140</strain>
    </source>
</reference>
<dbReference type="Proteomes" id="UP000192582">
    <property type="component" value="Unassembled WGS sequence"/>
</dbReference>
<organism evidence="1 2">
    <name type="scientific">Deinococcus hopiensis KR-140</name>
    <dbReference type="NCBI Taxonomy" id="695939"/>
    <lineage>
        <taxon>Bacteria</taxon>
        <taxon>Thermotogati</taxon>
        <taxon>Deinococcota</taxon>
        <taxon>Deinococci</taxon>
        <taxon>Deinococcales</taxon>
        <taxon>Deinococcaceae</taxon>
        <taxon>Deinococcus</taxon>
    </lineage>
</organism>
<dbReference type="Gene3D" id="3.30.530.20">
    <property type="match status" value="1"/>
</dbReference>
<dbReference type="SUPFAM" id="SSF55961">
    <property type="entry name" value="Bet v1-like"/>
    <property type="match status" value="1"/>
</dbReference>
<dbReference type="AlphaFoldDB" id="A0A1W1UYY9"/>
<evidence type="ECO:0000313" key="2">
    <source>
        <dbReference type="Proteomes" id="UP000192582"/>
    </source>
</evidence>
<protein>
    <submittedName>
        <fullName evidence="1">Polyketide cyclase / dehydrase and lipid transport</fullName>
    </submittedName>
</protein>
<keyword evidence="2" id="KW-1185">Reference proteome</keyword>